<organism evidence="7 8">
    <name type="scientific">Pinctada imbricata</name>
    <name type="common">Atlantic pearl-oyster</name>
    <name type="synonym">Pinctada martensii</name>
    <dbReference type="NCBI Taxonomy" id="66713"/>
    <lineage>
        <taxon>Eukaryota</taxon>
        <taxon>Metazoa</taxon>
        <taxon>Spiralia</taxon>
        <taxon>Lophotrochozoa</taxon>
        <taxon>Mollusca</taxon>
        <taxon>Bivalvia</taxon>
        <taxon>Autobranchia</taxon>
        <taxon>Pteriomorphia</taxon>
        <taxon>Pterioida</taxon>
        <taxon>Pterioidea</taxon>
        <taxon>Pteriidae</taxon>
        <taxon>Pinctada</taxon>
    </lineage>
</organism>
<dbReference type="GO" id="GO:0016020">
    <property type="term" value="C:membrane"/>
    <property type="evidence" value="ECO:0007669"/>
    <property type="project" value="UniProtKB-SubCell"/>
</dbReference>
<evidence type="ECO:0000256" key="4">
    <source>
        <dbReference type="ARBA" id="ARBA00023136"/>
    </source>
</evidence>
<dbReference type="Proteomes" id="UP001186944">
    <property type="component" value="Unassembled WGS sequence"/>
</dbReference>
<proteinExistence type="predicted"/>
<feature type="transmembrane region" description="Helical" evidence="5">
    <location>
        <begin position="40"/>
        <end position="60"/>
    </location>
</feature>
<keyword evidence="4 5" id="KW-0472">Membrane</keyword>
<evidence type="ECO:0000256" key="5">
    <source>
        <dbReference type="SAM" id="Phobius"/>
    </source>
</evidence>
<dbReference type="PANTHER" id="PTHR43184:SF30">
    <property type="entry name" value="MFS DOMAIN-CONTAINING PROTEIN"/>
    <property type="match status" value="1"/>
</dbReference>
<dbReference type="InterPro" id="IPR011701">
    <property type="entry name" value="MFS"/>
</dbReference>
<dbReference type="Gene3D" id="1.20.1250.20">
    <property type="entry name" value="MFS general substrate transporter like domains"/>
    <property type="match status" value="1"/>
</dbReference>
<evidence type="ECO:0000256" key="1">
    <source>
        <dbReference type="ARBA" id="ARBA00004141"/>
    </source>
</evidence>
<protein>
    <recommendedName>
        <fullName evidence="6">Major facilitator superfamily (MFS) profile domain-containing protein</fullName>
    </recommendedName>
</protein>
<name>A0AA89C2N0_PINIB</name>
<dbReference type="AlphaFoldDB" id="A0AA89C2N0"/>
<dbReference type="Pfam" id="PF07690">
    <property type="entry name" value="MFS_1"/>
    <property type="match status" value="1"/>
</dbReference>
<evidence type="ECO:0000256" key="3">
    <source>
        <dbReference type="ARBA" id="ARBA00022989"/>
    </source>
</evidence>
<keyword evidence="2 5" id="KW-0812">Transmembrane</keyword>
<evidence type="ECO:0000313" key="7">
    <source>
        <dbReference type="EMBL" id="KAK3103726.1"/>
    </source>
</evidence>
<dbReference type="EMBL" id="VSWD01000005">
    <property type="protein sequence ID" value="KAK3103726.1"/>
    <property type="molecule type" value="Genomic_DNA"/>
</dbReference>
<reference evidence="7" key="1">
    <citation type="submission" date="2019-08" db="EMBL/GenBank/DDBJ databases">
        <title>The improved chromosome-level genome for the pearl oyster Pinctada fucata martensii using PacBio sequencing and Hi-C.</title>
        <authorList>
            <person name="Zheng Z."/>
        </authorList>
    </citation>
    <scope>NUCLEOTIDE SEQUENCE</scope>
    <source>
        <strain evidence="7">ZZ-2019</strain>
        <tissue evidence="7">Adductor muscle</tissue>
    </source>
</reference>
<accession>A0AA89C2N0</accession>
<dbReference type="PROSITE" id="PS50850">
    <property type="entry name" value="MFS"/>
    <property type="match status" value="1"/>
</dbReference>
<feature type="transmembrane region" description="Helical" evidence="5">
    <location>
        <begin position="72"/>
        <end position="95"/>
    </location>
</feature>
<evidence type="ECO:0000256" key="2">
    <source>
        <dbReference type="ARBA" id="ARBA00022692"/>
    </source>
</evidence>
<evidence type="ECO:0000313" key="8">
    <source>
        <dbReference type="Proteomes" id="UP001186944"/>
    </source>
</evidence>
<dbReference type="GO" id="GO:0022857">
    <property type="term" value="F:transmembrane transporter activity"/>
    <property type="evidence" value="ECO:0007669"/>
    <property type="project" value="InterPro"/>
</dbReference>
<keyword evidence="8" id="KW-1185">Reference proteome</keyword>
<evidence type="ECO:0000259" key="6">
    <source>
        <dbReference type="PROSITE" id="PS50850"/>
    </source>
</evidence>
<feature type="transmembrane region" description="Helical" evidence="5">
    <location>
        <begin position="166"/>
        <end position="185"/>
    </location>
</feature>
<dbReference type="InterPro" id="IPR036259">
    <property type="entry name" value="MFS_trans_sf"/>
</dbReference>
<sequence length="208" mass="22246">MLPEVAVAVFCLKVVRYCMYMWLPMYLLNQLKYTKGQAGMFSTMFEIGGVLGSAAIGIVIDRYFKGRSLTGTGYSICLSAVSLLLFNVTSSWGLIVNSVFLFLAGAFNCGPDSILGGSIPAELGEMDGRNAAAATVGLVNGFGSVGTFLEGPIIGLVSDLYGWSGMFYLMIGLSLVGTMAILRAASIYSRQQRTIPEAIPIDLEMEDV</sequence>
<dbReference type="PANTHER" id="PTHR43184">
    <property type="entry name" value="MAJOR FACILITATOR SUPERFAMILY TRANSPORTER 16, ISOFORM B"/>
    <property type="match status" value="1"/>
</dbReference>
<dbReference type="InterPro" id="IPR020846">
    <property type="entry name" value="MFS_dom"/>
</dbReference>
<dbReference type="SUPFAM" id="SSF103473">
    <property type="entry name" value="MFS general substrate transporter"/>
    <property type="match status" value="1"/>
</dbReference>
<keyword evidence="3 5" id="KW-1133">Transmembrane helix</keyword>
<comment type="caution">
    <text evidence="7">The sequence shown here is derived from an EMBL/GenBank/DDBJ whole genome shotgun (WGS) entry which is preliminary data.</text>
</comment>
<comment type="subcellular location">
    <subcellularLocation>
        <location evidence="1">Membrane</location>
        <topology evidence="1">Multi-pass membrane protein</topology>
    </subcellularLocation>
</comment>
<gene>
    <name evidence="7" type="ORF">FSP39_021400</name>
</gene>
<feature type="domain" description="Major facilitator superfamily (MFS) profile" evidence="6">
    <location>
        <begin position="1"/>
        <end position="208"/>
    </location>
</feature>